<dbReference type="HAMAP" id="MF_00198">
    <property type="entry name" value="Spermidine_synth"/>
    <property type="match status" value="1"/>
</dbReference>
<feature type="active site" description="Proton acceptor" evidence="4">
    <location>
        <position position="204"/>
    </location>
</feature>
<dbReference type="OrthoDB" id="38125at2759"/>
<keyword evidence="2 4" id="KW-0808">Transferase</keyword>
<dbReference type="Pfam" id="PF01564">
    <property type="entry name" value="Spermine_synth"/>
    <property type="match status" value="1"/>
</dbReference>
<name>A0A3Q7YAT2_CICAR</name>
<dbReference type="Gene3D" id="3.40.50.150">
    <property type="entry name" value="Vaccinia Virus protein VP39"/>
    <property type="match status" value="1"/>
</dbReference>
<evidence type="ECO:0000256" key="3">
    <source>
        <dbReference type="ARBA" id="ARBA00023115"/>
    </source>
</evidence>
<dbReference type="PROSITE" id="PS51006">
    <property type="entry name" value="PABS_2"/>
    <property type="match status" value="1"/>
</dbReference>
<keyword evidence="5" id="KW-0732">Signal</keyword>
<evidence type="ECO:0000256" key="4">
    <source>
        <dbReference type="PROSITE-ProRule" id="PRU00354"/>
    </source>
</evidence>
<dbReference type="InterPro" id="IPR037163">
    <property type="entry name" value="Spermidine_synt_N_sf"/>
</dbReference>
<accession>A0A3Q7YAT2</accession>
<dbReference type="SUPFAM" id="SSF53335">
    <property type="entry name" value="S-adenosyl-L-methionine-dependent methyltransferases"/>
    <property type="match status" value="1"/>
</dbReference>
<organism evidence="7 8">
    <name type="scientific">Cicer arietinum</name>
    <name type="common">Chickpea</name>
    <name type="synonym">Garbanzo</name>
    <dbReference type="NCBI Taxonomy" id="3827"/>
    <lineage>
        <taxon>Eukaryota</taxon>
        <taxon>Viridiplantae</taxon>
        <taxon>Streptophyta</taxon>
        <taxon>Embryophyta</taxon>
        <taxon>Tracheophyta</taxon>
        <taxon>Spermatophyta</taxon>
        <taxon>Magnoliopsida</taxon>
        <taxon>eudicotyledons</taxon>
        <taxon>Gunneridae</taxon>
        <taxon>Pentapetalae</taxon>
        <taxon>rosids</taxon>
        <taxon>fabids</taxon>
        <taxon>Fabales</taxon>
        <taxon>Fabaceae</taxon>
        <taxon>Papilionoideae</taxon>
        <taxon>50 kb inversion clade</taxon>
        <taxon>NPAAA clade</taxon>
        <taxon>Hologalegina</taxon>
        <taxon>IRL clade</taxon>
        <taxon>Cicereae</taxon>
        <taxon>Cicer</taxon>
    </lineage>
</organism>
<sequence>MRSFVIVAIMILLIPRLEDGFFDLEFLENYYAENDLNEDETSDDDNYDDDEHWLETEIDYEVKWLMGIESTECEKSSDIQNLTLLSTRRYGKALVIDGLLQSSELDEYVYHESLVHPSLLIHHEPKNVFIMGGGGGYAAREVLKHKHVEKVVICEIDKEVVNLCREHMTGIQDTFNDKRVQIVFNDAKDELLKWEEKIDIIIGDVCDPSESSPSNNLYVKSFYEHVVKPKLKGKGIFVTQAGPAGIFSHKTMFSLVYVTLKQVFAYVVAYTALVPSYGDACGWIMASDEPINIEAKQLDKMIDERIRGSLKYLDGSIIAASTVLNKPLKKSLDEETYVLTEENICFVRGHVQN</sequence>
<dbReference type="FunFam" id="3.40.50.150:FF:000088">
    <property type="entry name" value="Polyamine aminopropyltransferase"/>
    <property type="match status" value="1"/>
</dbReference>
<feature type="chain" id="PRO_5018624886" evidence="5">
    <location>
        <begin position="21"/>
        <end position="353"/>
    </location>
</feature>
<evidence type="ECO:0000256" key="2">
    <source>
        <dbReference type="ARBA" id="ARBA00022679"/>
    </source>
</evidence>
<feature type="domain" description="PABS" evidence="6">
    <location>
        <begin position="51"/>
        <end position="288"/>
    </location>
</feature>
<evidence type="ECO:0000256" key="5">
    <source>
        <dbReference type="SAM" id="SignalP"/>
    </source>
</evidence>
<gene>
    <name evidence="8" type="primary">LOC101497824</name>
</gene>
<dbReference type="InterPro" id="IPR029063">
    <property type="entry name" value="SAM-dependent_MTases_sf"/>
</dbReference>
<feature type="signal peptide" evidence="5">
    <location>
        <begin position="1"/>
        <end position="20"/>
    </location>
</feature>
<dbReference type="Proteomes" id="UP000087171">
    <property type="component" value="Unplaced"/>
</dbReference>
<keyword evidence="7" id="KW-1185">Reference proteome</keyword>
<dbReference type="InterPro" id="IPR030374">
    <property type="entry name" value="PABS"/>
</dbReference>
<dbReference type="STRING" id="3827.A0A3Q7YAT2"/>
<dbReference type="NCBIfam" id="NF037959">
    <property type="entry name" value="MFS_SpdSyn"/>
    <property type="match status" value="1"/>
</dbReference>
<dbReference type="CDD" id="cd02440">
    <property type="entry name" value="AdoMet_MTases"/>
    <property type="match status" value="1"/>
</dbReference>
<dbReference type="PaxDb" id="3827-XP_004513493.1"/>
<proteinExistence type="inferred from homology"/>
<reference evidence="8" key="1">
    <citation type="submission" date="2025-08" db="UniProtKB">
        <authorList>
            <consortium name="RefSeq"/>
        </authorList>
    </citation>
    <scope>IDENTIFICATION</scope>
    <source>
        <tissue evidence="8">Etiolated seedlings</tissue>
    </source>
</reference>
<evidence type="ECO:0000313" key="8">
    <source>
        <dbReference type="RefSeq" id="XP_027185965.1"/>
    </source>
</evidence>
<dbReference type="RefSeq" id="XP_027185965.1">
    <property type="nucleotide sequence ID" value="XM_027330164.1"/>
</dbReference>
<dbReference type="PANTHER" id="PTHR43317:SF10">
    <property type="entry name" value="PABS DOMAIN-CONTAINING PROTEIN"/>
    <property type="match status" value="1"/>
</dbReference>
<evidence type="ECO:0000256" key="1">
    <source>
        <dbReference type="ARBA" id="ARBA00007867"/>
    </source>
</evidence>
<dbReference type="PANTHER" id="PTHR43317">
    <property type="entry name" value="THERMOSPERMINE SYNTHASE ACAULIS5"/>
    <property type="match status" value="1"/>
</dbReference>
<keyword evidence="3 4" id="KW-0620">Polyamine biosynthesis</keyword>
<comment type="similarity">
    <text evidence="1">Belongs to the spermidine/spermine synthase family.</text>
</comment>
<evidence type="ECO:0000313" key="7">
    <source>
        <dbReference type="Proteomes" id="UP000087171"/>
    </source>
</evidence>
<dbReference type="AlphaFoldDB" id="A0A3Q7YAT2"/>
<evidence type="ECO:0000259" key="6">
    <source>
        <dbReference type="PROSITE" id="PS51006"/>
    </source>
</evidence>
<dbReference type="Gene3D" id="2.30.140.10">
    <property type="entry name" value="Spermidine synthase, tetramerisation domain"/>
    <property type="match status" value="1"/>
</dbReference>
<protein>
    <submittedName>
        <fullName evidence="8">Thermospermine synthase ACAULIS5-like</fullName>
    </submittedName>
</protein>
<dbReference type="GO" id="GO:0006596">
    <property type="term" value="P:polyamine biosynthetic process"/>
    <property type="evidence" value="ECO:0007669"/>
    <property type="project" value="UniProtKB-UniRule"/>
</dbReference>
<dbReference type="GO" id="GO:0010487">
    <property type="term" value="F:thermospermine synthase activity"/>
    <property type="evidence" value="ECO:0007669"/>
    <property type="project" value="TreeGrafter"/>
</dbReference>
<dbReference type="InterPro" id="IPR001045">
    <property type="entry name" value="Spermi_synthase"/>
</dbReference>